<feature type="domain" description="Prephenate/arogenate dehydrogenase" evidence="4">
    <location>
        <begin position="19"/>
        <end position="304"/>
    </location>
</feature>
<keyword evidence="1" id="KW-0560">Oxidoreductase</keyword>
<dbReference type="RefSeq" id="WP_226954353.1">
    <property type="nucleotide sequence ID" value="NZ_JACDXW010000004.1"/>
</dbReference>
<dbReference type="Gene3D" id="1.10.3660.10">
    <property type="entry name" value="6-phosphogluconate dehydrogenase C-terminal like domain"/>
    <property type="match status" value="1"/>
</dbReference>
<reference evidence="5 6" key="1">
    <citation type="submission" date="2020-07" db="EMBL/GenBank/DDBJ databases">
        <title>Pusillimonas sp. nov., isolated from poultry manure in Taiwan.</title>
        <authorList>
            <person name="Lin S.-Y."/>
            <person name="Tang Y.-S."/>
            <person name="Young C.-C."/>
        </authorList>
    </citation>
    <scope>NUCLEOTIDE SEQUENCE [LARGE SCALE GENOMIC DNA]</scope>
    <source>
        <strain evidence="5 6">CC-YST705</strain>
    </source>
</reference>
<protein>
    <submittedName>
        <fullName evidence="5">Prephenate dehydrogenase/arogenate dehydrogenase family protein</fullName>
    </submittedName>
</protein>
<keyword evidence="3" id="KW-1133">Transmembrane helix</keyword>
<evidence type="ECO:0000256" key="1">
    <source>
        <dbReference type="ARBA" id="ARBA00023002"/>
    </source>
</evidence>
<name>A0ABS8CDT1_9BURK</name>
<dbReference type="PANTHER" id="PTHR21363">
    <property type="entry name" value="PREPHENATE DEHYDROGENASE"/>
    <property type="match status" value="1"/>
</dbReference>
<feature type="coiled-coil region" evidence="2">
    <location>
        <begin position="255"/>
        <end position="282"/>
    </location>
</feature>
<dbReference type="InterPro" id="IPR008927">
    <property type="entry name" value="6-PGluconate_DH-like_C_sf"/>
</dbReference>
<dbReference type="PROSITE" id="PS51176">
    <property type="entry name" value="PDH_ADH"/>
    <property type="match status" value="1"/>
</dbReference>
<dbReference type="Pfam" id="PF02153">
    <property type="entry name" value="PDH_N"/>
    <property type="match status" value="1"/>
</dbReference>
<evidence type="ECO:0000313" key="5">
    <source>
        <dbReference type="EMBL" id="MCB5363992.1"/>
    </source>
</evidence>
<dbReference type="InterPro" id="IPR050812">
    <property type="entry name" value="Preph/Arog_dehydrog"/>
</dbReference>
<feature type="transmembrane region" description="Helical" evidence="3">
    <location>
        <begin position="20"/>
        <end position="37"/>
    </location>
</feature>
<dbReference type="SUPFAM" id="SSF48179">
    <property type="entry name" value="6-phosphogluconate dehydrogenase C-terminal domain-like"/>
    <property type="match status" value="1"/>
</dbReference>
<evidence type="ECO:0000313" key="6">
    <source>
        <dbReference type="Proteomes" id="UP000776983"/>
    </source>
</evidence>
<dbReference type="SUPFAM" id="SSF51735">
    <property type="entry name" value="NAD(P)-binding Rossmann-fold domains"/>
    <property type="match status" value="1"/>
</dbReference>
<accession>A0ABS8CDT1</accession>
<keyword evidence="3" id="KW-0812">Transmembrane</keyword>
<keyword evidence="6" id="KW-1185">Reference proteome</keyword>
<dbReference type="Gene3D" id="3.40.50.720">
    <property type="entry name" value="NAD(P)-binding Rossmann-like Domain"/>
    <property type="match status" value="1"/>
</dbReference>
<evidence type="ECO:0000259" key="4">
    <source>
        <dbReference type="PROSITE" id="PS51176"/>
    </source>
</evidence>
<dbReference type="PANTHER" id="PTHR21363:SF0">
    <property type="entry name" value="PREPHENATE DEHYDROGENASE [NADP(+)]"/>
    <property type="match status" value="1"/>
</dbReference>
<sequence length="304" mass="32245">MTHSSSDLQGSAAGQPLLDTVAIVGVGLIGGSFAAALRRRGLAKRIVGAGRSRATLMQAKQLGLIDEIVSLPEAAQQADLILLAAPVGAMINLFEQLLPTLRADTLITDAGSTKEDVVAAARQALGDRVGQFVPGHPIAGAEASGPQAAQADLYEGRVVVLTPLPENSPPQRERLENVWRAVGARVVLMSAQAHDRALASVSHVPHFLSSVYMHQVLASEDADSRLSLAGTGFRDFTRIAAGSAEMWRDIFLANRDAVLAELALVRANLEQAESALREQDGQSLLQFLERAAVARRLWGGRSQS</sequence>
<keyword evidence="2" id="KW-0175">Coiled coil</keyword>
<keyword evidence="3" id="KW-0472">Membrane</keyword>
<dbReference type="InterPro" id="IPR046826">
    <property type="entry name" value="PDH_N"/>
</dbReference>
<evidence type="ECO:0000256" key="2">
    <source>
        <dbReference type="SAM" id="Coils"/>
    </source>
</evidence>
<dbReference type="InterPro" id="IPR046825">
    <property type="entry name" value="PDH_C"/>
</dbReference>
<dbReference type="EMBL" id="JACDXW010000004">
    <property type="protein sequence ID" value="MCB5363992.1"/>
    <property type="molecule type" value="Genomic_DNA"/>
</dbReference>
<dbReference type="InterPro" id="IPR003099">
    <property type="entry name" value="Prephen_DH"/>
</dbReference>
<dbReference type="Pfam" id="PF20463">
    <property type="entry name" value="PDH_C"/>
    <property type="match status" value="1"/>
</dbReference>
<comment type="caution">
    <text evidence="5">The sequence shown here is derived from an EMBL/GenBank/DDBJ whole genome shotgun (WGS) entry which is preliminary data.</text>
</comment>
<dbReference type="Proteomes" id="UP000776983">
    <property type="component" value="Unassembled WGS sequence"/>
</dbReference>
<organism evidence="5 6">
    <name type="scientific">Mesopusillimonas faecipullorum</name>
    <dbReference type="NCBI Taxonomy" id="2755040"/>
    <lineage>
        <taxon>Bacteria</taxon>
        <taxon>Pseudomonadati</taxon>
        <taxon>Pseudomonadota</taxon>
        <taxon>Betaproteobacteria</taxon>
        <taxon>Burkholderiales</taxon>
        <taxon>Alcaligenaceae</taxon>
        <taxon>Mesopusillimonas</taxon>
    </lineage>
</organism>
<proteinExistence type="predicted"/>
<dbReference type="InterPro" id="IPR036291">
    <property type="entry name" value="NAD(P)-bd_dom_sf"/>
</dbReference>
<gene>
    <name evidence="5" type="ORF">H0484_09560</name>
</gene>
<evidence type="ECO:0000256" key="3">
    <source>
        <dbReference type="SAM" id="Phobius"/>
    </source>
</evidence>